<protein>
    <submittedName>
        <fullName evidence="1">Uncharacterized protein</fullName>
    </submittedName>
</protein>
<dbReference type="RefSeq" id="WP_209510074.1">
    <property type="nucleotide sequence ID" value="NZ_JAGGKS010000001.1"/>
</dbReference>
<evidence type="ECO:0000313" key="2">
    <source>
        <dbReference type="Proteomes" id="UP001519342"/>
    </source>
</evidence>
<dbReference type="Proteomes" id="UP001519342">
    <property type="component" value="Unassembled WGS sequence"/>
</dbReference>
<reference evidence="1 2" key="1">
    <citation type="submission" date="2021-03" db="EMBL/GenBank/DDBJ databases">
        <title>Genomic Encyclopedia of Type Strains, Phase IV (KMG-IV): sequencing the most valuable type-strain genomes for metagenomic binning, comparative biology and taxonomic classification.</title>
        <authorList>
            <person name="Goeker M."/>
        </authorList>
    </citation>
    <scope>NUCLEOTIDE SEQUENCE [LARGE SCALE GENOMIC DNA]</scope>
    <source>
        <strain evidence="1 2">DSM 24004</strain>
    </source>
</reference>
<proteinExistence type="predicted"/>
<organism evidence="1 2">
    <name type="scientific">Sedimentibacter acidaminivorans</name>
    <dbReference type="NCBI Taxonomy" id="913099"/>
    <lineage>
        <taxon>Bacteria</taxon>
        <taxon>Bacillati</taxon>
        <taxon>Bacillota</taxon>
        <taxon>Tissierellia</taxon>
        <taxon>Sedimentibacter</taxon>
    </lineage>
</organism>
<sequence length="124" mass="15521">MLRNEFEFLIRTRYLTYYVRLTSEAWYYIKKECPNYWNSKNILISADFEIFIPYNYNHEVIFLLDRYGELIDNDYFLVYKIDFDYPKNDLLFLNMEDFQILIKELKNKSLFIPQVVEYEFNKYF</sequence>
<comment type="caution">
    <text evidence="1">The sequence shown here is derived from an EMBL/GenBank/DDBJ whole genome shotgun (WGS) entry which is preliminary data.</text>
</comment>
<gene>
    <name evidence="1" type="ORF">J2Z76_000155</name>
</gene>
<accession>A0ABS4G9D9</accession>
<evidence type="ECO:0000313" key="1">
    <source>
        <dbReference type="EMBL" id="MBP1924302.1"/>
    </source>
</evidence>
<keyword evidence="2" id="KW-1185">Reference proteome</keyword>
<name>A0ABS4G9D9_9FIRM</name>
<dbReference type="EMBL" id="JAGGKS010000001">
    <property type="protein sequence ID" value="MBP1924302.1"/>
    <property type="molecule type" value="Genomic_DNA"/>
</dbReference>